<dbReference type="SUPFAM" id="SSF103473">
    <property type="entry name" value="MFS general substrate transporter"/>
    <property type="match status" value="1"/>
</dbReference>
<dbReference type="GO" id="GO:0016020">
    <property type="term" value="C:membrane"/>
    <property type="evidence" value="ECO:0007669"/>
    <property type="project" value="UniProtKB-SubCell"/>
</dbReference>
<reference evidence="10" key="2">
    <citation type="journal article" date="2023" name="IMA Fungus">
        <title>Comparative genomic study of the Penicillium genus elucidates a diverse pangenome and 15 lateral gene transfer events.</title>
        <authorList>
            <person name="Petersen C."/>
            <person name="Sorensen T."/>
            <person name="Nielsen M.R."/>
            <person name="Sondergaard T.E."/>
            <person name="Sorensen J.L."/>
            <person name="Fitzpatrick D.A."/>
            <person name="Frisvad J.C."/>
            <person name="Nielsen K.L."/>
        </authorList>
    </citation>
    <scope>NUCLEOTIDE SEQUENCE</scope>
    <source>
        <strain evidence="10">IBT 21472</strain>
    </source>
</reference>
<dbReference type="Gene3D" id="1.20.1250.20">
    <property type="entry name" value="MFS general substrate transporter like domains"/>
    <property type="match status" value="1"/>
</dbReference>
<dbReference type="InterPro" id="IPR003663">
    <property type="entry name" value="Sugar/inositol_transpt"/>
</dbReference>
<evidence type="ECO:0000313" key="10">
    <source>
        <dbReference type="EMBL" id="KAJ5318449.1"/>
    </source>
</evidence>
<reference evidence="10" key="1">
    <citation type="submission" date="2022-12" db="EMBL/GenBank/DDBJ databases">
        <authorList>
            <person name="Petersen C."/>
        </authorList>
    </citation>
    <scope>NUCLEOTIDE SEQUENCE</scope>
    <source>
        <strain evidence="10">IBT 21472</strain>
    </source>
</reference>
<organism evidence="10 11">
    <name type="scientific">Penicillium atrosanguineum</name>
    <dbReference type="NCBI Taxonomy" id="1132637"/>
    <lineage>
        <taxon>Eukaryota</taxon>
        <taxon>Fungi</taxon>
        <taxon>Dikarya</taxon>
        <taxon>Ascomycota</taxon>
        <taxon>Pezizomycotina</taxon>
        <taxon>Eurotiomycetes</taxon>
        <taxon>Eurotiomycetidae</taxon>
        <taxon>Eurotiales</taxon>
        <taxon>Aspergillaceae</taxon>
        <taxon>Penicillium</taxon>
    </lineage>
</organism>
<proteinExistence type="inferred from homology"/>
<keyword evidence="11" id="KW-1185">Reference proteome</keyword>
<keyword evidence="4 8" id="KW-0812">Transmembrane</keyword>
<comment type="similarity">
    <text evidence="2 7">Belongs to the major facilitator superfamily. Sugar transporter (TC 2.A.1.1) family.</text>
</comment>
<keyword evidence="5 8" id="KW-1133">Transmembrane helix</keyword>
<dbReference type="InterPro" id="IPR036259">
    <property type="entry name" value="MFS_trans_sf"/>
</dbReference>
<dbReference type="InterPro" id="IPR005828">
    <property type="entry name" value="MFS_sugar_transport-like"/>
</dbReference>
<feature type="transmembrane region" description="Helical" evidence="8">
    <location>
        <begin position="338"/>
        <end position="356"/>
    </location>
</feature>
<dbReference type="FunFam" id="1.20.1250.20:FF:000078">
    <property type="entry name" value="MFS maltose transporter, putative"/>
    <property type="match status" value="1"/>
</dbReference>
<protein>
    <submittedName>
        <fullName evidence="10">Maltose permease</fullName>
    </submittedName>
</protein>
<comment type="subcellular location">
    <subcellularLocation>
        <location evidence="1">Membrane</location>
        <topology evidence="1">Multi-pass membrane protein</topology>
    </subcellularLocation>
</comment>
<evidence type="ECO:0000256" key="8">
    <source>
        <dbReference type="SAM" id="Phobius"/>
    </source>
</evidence>
<feature type="transmembrane region" description="Helical" evidence="8">
    <location>
        <begin position="397"/>
        <end position="417"/>
    </location>
</feature>
<evidence type="ECO:0000256" key="1">
    <source>
        <dbReference type="ARBA" id="ARBA00004141"/>
    </source>
</evidence>
<dbReference type="GO" id="GO:0005351">
    <property type="term" value="F:carbohydrate:proton symporter activity"/>
    <property type="evidence" value="ECO:0007669"/>
    <property type="project" value="TreeGrafter"/>
</dbReference>
<evidence type="ECO:0000256" key="2">
    <source>
        <dbReference type="ARBA" id="ARBA00010992"/>
    </source>
</evidence>
<name>A0A9W9Q1R6_9EURO</name>
<dbReference type="PROSITE" id="PS50850">
    <property type="entry name" value="MFS"/>
    <property type="match status" value="1"/>
</dbReference>
<comment type="caution">
    <text evidence="10">The sequence shown here is derived from an EMBL/GenBank/DDBJ whole genome shotgun (WGS) entry which is preliminary data.</text>
</comment>
<sequence length="535" mass="59322">MDSSSKDTPWQGNLIAEEARRHYEREHTLTLTQAIRKYPMAIFWTLAISTGVLMEGYDQGLLSSFYGFPAFQKQFGTSVGNRKYNISAPWQSGLSQAVHVGQIFGLFINGWAVDRFGYRYTMMLSSSLIAALVFMQFFAPRVEVLLVAELLIGFPLSTFLVSIMVYAAEICPTILRPYLTIYTNLCWSIGKFISSGVLRAFVESSGKRAYKIPMGVQWAWTPVIMVIIILAPESPWYLVHRNRLEDARKALRRFTSNPTETEISKNISMMIHTEEHEKSIISGTSYFDCLKGSNLRRSEIACVVFSFGPLGGAALSGFSTYFFEQAGLSTVYSFDLSIGQNALGFLCGILAYFIVWRIGRRNLVLIGLSGMLICLVIIGGLGVPATTQSLAWVTGGLMYAYVVVNSLSVGPIAGTIVSEIPSVRLRIKTVCLARNAYNVTSIINNILTSYQINETAWNWRGMAGFFWAGSCLLIIWAWFRLPESRDRSLAELDALFEAGTPARAFAKTSIKIGAEESLSEIPKGDVSTKVEASDV</sequence>
<evidence type="ECO:0000256" key="6">
    <source>
        <dbReference type="ARBA" id="ARBA00023136"/>
    </source>
</evidence>
<feature type="transmembrane region" description="Helical" evidence="8">
    <location>
        <begin position="459"/>
        <end position="479"/>
    </location>
</feature>
<evidence type="ECO:0000313" key="11">
    <source>
        <dbReference type="Proteomes" id="UP001147746"/>
    </source>
</evidence>
<feature type="domain" description="Major facilitator superfamily (MFS) profile" evidence="9">
    <location>
        <begin position="44"/>
        <end position="485"/>
    </location>
</feature>
<keyword evidence="6 8" id="KW-0472">Membrane</keyword>
<dbReference type="PANTHER" id="PTHR48022:SF5">
    <property type="entry name" value="ALPHA-GLUCOSIDES PERMEASE MPH2-RELATED"/>
    <property type="match status" value="1"/>
</dbReference>
<dbReference type="InterPro" id="IPR020846">
    <property type="entry name" value="MFS_dom"/>
</dbReference>
<dbReference type="EMBL" id="JAPZBO010000004">
    <property type="protein sequence ID" value="KAJ5318449.1"/>
    <property type="molecule type" value="Genomic_DNA"/>
</dbReference>
<dbReference type="AlphaFoldDB" id="A0A9W9Q1R6"/>
<dbReference type="InterPro" id="IPR050360">
    <property type="entry name" value="MFS_Sugar_Transporters"/>
</dbReference>
<evidence type="ECO:0000259" key="9">
    <source>
        <dbReference type="PROSITE" id="PS50850"/>
    </source>
</evidence>
<keyword evidence="3 7" id="KW-0813">Transport</keyword>
<evidence type="ECO:0000256" key="4">
    <source>
        <dbReference type="ARBA" id="ARBA00022692"/>
    </source>
</evidence>
<dbReference type="NCBIfam" id="TIGR00879">
    <property type="entry name" value="SP"/>
    <property type="match status" value="1"/>
</dbReference>
<evidence type="ECO:0000256" key="3">
    <source>
        <dbReference type="ARBA" id="ARBA00022448"/>
    </source>
</evidence>
<feature type="transmembrane region" description="Helical" evidence="8">
    <location>
        <begin position="363"/>
        <end position="385"/>
    </location>
</feature>
<feature type="transmembrane region" description="Helical" evidence="8">
    <location>
        <begin position="145"/>
        <end position="167"/>
    </location>
</feature>
<feature type="transmembrane region" description="Helical" evidence="8">
    <location>
        <begin position="218"/>
        <end position="239"/>
    </location>
</feature>
<dbReference type="PANTHER" id="PTHR48022">
    <property type="entry name" value="PLASTIDIC GLUCOSE TRANSPORTER 4"/>
    <property type="match status" value="1"/>
</dbReference>
<gene>
    <name evidence="10" type="ORF">N7476_004869</name>
</gene>
<feature type="transmembrane region" description="Helical" evidence="8">
    <location>
        <begin position="300"/>
        <end position="323"/>
    </location>
</feature>
<dbReference type="Pfam" id="PF00083">
    <property type="entry name" value="Sugar_tr"/>
    <property type="match status" value="1"/>
</dbReference>
<feature type="transmembrane region" description="Helical" evidence="8">
    <location>
        <begin position="120"/>
        <end position="139"/>
    </location>
</feature>
<evidence type="ECO:0000256" key="5">
    <source>
        <dbReference type="ARBA" id="ARBA00022989"/>
    </source>
</evidence>
<evidence type="ECO:0000256" key="7">
    <source>
        <dbReference type="RuleBase" id="RU003346"/>
    </source>
</evidence>
<dbReference type="Proteomes" id="UP001147746">
    <property type="component" value="Unassembled WGS sequence"/>
</dbReference>
<feature type="transmembrane region" description="Helical" evidence="8">
    <location>
        <begin position="179"/>
        <end position="198"/>
    </location>
</feature>
<accession>A0A9W9Q1R6</accession>